<proteinExistence type="inferred from homology"/>
<dbReference type="AlphaFoldDB" id="A0A9P7V5V2"/>
<comment type="similarity">
    <text evidence="2 11">Belongs to the lysophospholipase family.</text>
</comment>
<keyword evidence="8" id="KW-0325">Glycoprotein</keyword>
<dbReference type="Pfam" id="PF01106">
    <property type="entry name" value="NifU"/>
    <property type="match status" value="1"/>
</dbReference>
<evidence type="ECO:0000256" key="10">
    <source>
        <dbReference type="PROSITE-ProRule" id="PRU00555"/>
    </source>
</evidence>
<comment type="caution">
    <text evidence="13">The sequence shown here is derived from an EMBL/GenBank/DDBJ whole genome shotgun (WGS) entry which is preliminary data.</text>
</comment>
<accession>A0A9P7V5V2</accession>
<dbReference type="FunFam" id="3.30.1370.70:FF:000004">
    <property type="entry name" value="HIRA-interacting protein 5, putative"/>
    <property type="match status" value="1"/>
</dbReference>
<feature type="signal peptide" evidence="11">
    <location>
        <begin position="1"/>
        <end position="18"/>
    </location>
</feature>
<dbReference type="GO" id="GO:0005576">
    <property type="term" value="C:extracellular region"/>
    <property type="evidence" value="ECO:0007669"/>
    <property type="project" value="TreeGrafter"/>
</dbReference>
<dbReference type="InterPro" id="IPR014824">
    <property type="entry name" value="Nfu/NifU_N"/>
</dbReference>
<dbReference type="Pfam" id="PF01735">
    <property type="entry name" value="PLA2_B"/>
    <property type="match status" value="1"/>
</dbReference>
<dbReference type="FunFam" id="3.40.1090.10:FF:000010">
    <property type="entry name" value="Lysophospholipase"/>
    <property type="match status" value="1"/>
</dbReference>
<organism evidence="13 14">
    <name type="scientific">Scheffersomyces spartinae</name>
    <dbReference type="NCBI Taxonomy" id="45513"/>
    <lineage>
        <taxon>Eukaryota</taxon>
        <taxon>Fungi</taxon>
        <taxon>Dikarya</taxon>
        <taxon>Ascomycota</taxon>
        <taxon>Saccharomycotina</taxon>
        <taxon>Pichiomycetes</taxon>
        <taxon>Debaryomycetaceae</taxon>
        <taxon>Scheffersomyces</taxon>
    </lineage>
</organism>
<evidence type="ECO:0000256" key="1">
    <source>
        <dbReference type="ARBA" id="ARBA00006420"/>
    </source>
</evidence>
<dbReference type="GO" id="GO:0016226">
    <property type="term" value="P:iron-sulfur cluster assembly"/>
    <property type="evidence" value="ECO:0007669"/>
    <property type="project" value="InterPro"/>
</dbReference>
<evidence type="ECO:0000256" key="2">
    <source>
        <dbReference type="ARBA" id="ARBA00008780"/>
    </source>
</evidence>
<evidence type="ECO:0000256" key="3">
    <source>
        <dbReference type="ARBA" id="ARBA00013274"/>
    </source>
</evidence>
<dbReference type="Gene3D" id="3.40.1090.10">
    <property type="entry name" value="Cytosolic phospholipase A2 catalytic domain"/>
    <property type="match status" value="1"/>
</dbReference>
<feature type="chain" id="PRO_5040533098" description="Lysophospholipase" evidence="11">
    <location>
        <begin position="19"/>
        <end position="894"/>
    </location>
</feature>
<evidence type="ECO:0000256" key="5">
    <source>
        <dbReference type="ARBA" id="ARBA00022801"/>
    </source>
</evidence>
<dbReference type="SUPFAM" id="SSF52151">
    <property type="entry name" value="FabD/lysophospholipase-like"/>
    <property type="match status" value="1"/>
</dbReference>
<dbReference type="InterPro" id="IPR034904">
    <property type="entry name" value="FSCA_dom_sf"/>
</dbReference>
<keyword evidence="5 10" id="KW-0378">Hydrolase</keyword>
<evidence type="ECO:0000256" key="8">
    <source>
        <dbReference type="ARBA" id="ARBA00023180"/>
    </source>
</evidence>
<dbReference type="SMART" id="SM00932">
    <property type="entry name" value="Nfu_N"/>
    <property type="match status" value="1"/>
</dbReference>
<dbReference type="PANTHER" id="PTHR10728:SF33">
    <property type="entry name" value="LYSOPHOSPHOLIPASE 1-RELATED"/>
    <property type="match status" value="1"/>
</dbReference>
<comment type="similarity">
    <text evidence="1">Belongs to the NifU family.</text>
</comment>
<dbReference type="GO" id="GO:0005829">
    <property type="term" value="C:cytosol"/>
    <property type="evidence" value="ECO:0007669"/>
    <property type="project" value="TreeGrafter"/>
</dbReference>
<evidence type="ECO:0000256" key="6">
    <source>
        <dbReference type="ARBA" id="ARBA00022963"/>
    </source>
</evidence>
<dbReference type="RefSeq" id="XP_043047282.1">
    <property type="nucleotide sequence ID" value="XM_043193613.1"/>
</dbReference>
<dbReference type="FunFam" id="3.30.300.130:FF:000001">
    <property type="entry name" value="NFU1 iron-sulfur cluster scaffold"/>
    <property type="match status" value="1"/>
</dbReference>
<dbReference type="InterPro" id="IPR016035">
    <property type="entry name" value="Acyl_Trfase/lysoPLipase"/>
</dbReference>
<dbReference type="EMBL" id="JAHMUF010000024">
    <property type="protein sequence ID" value="KAG7191730.1"/>
    <property type="molecule type" value="Genomic_DNA"/>
</dbReference>
<protein>
    <recommendedName>
        <fullName evidence="3 11">Lysophospholipase</fullName>
        <ecNumber evidence="3 11">3.1.1.5</ecNumber>
    </recommendedName>
</protein>
<evidence type="ECO:0000256" key="4">
    <source>
        <dbReference type="ARBA" id="ARBA00022729"/>
    </source>
</evidence>
<dbReference type="GO" id="GO:0005886">
    <property type="term" value="C:plasma membrane"/>
    <property type="evidence" value="ECO:0007669"/>
    <property type="project" value="TreeGrafter"/>
</dbReference>
<feature type="domain" description="PLA2c" evidence="12">
    <location>
        <begin position="30"/>
        <end position="602"/>
    </location>
</feature>
<keyword evidence="4 11" id="KW-0732">Signal</keyword>
<dbReference type="OrthoDB" id="4084751at2759"/>
<dbReference type="GeneID" id="66116240"/>
<keyword evidence="14" id="KW-1185">Reference proteome</keyword>
<comment type="function">
    <text evidence="9">Catalyzes the release of fatty acids from lysophospholipids. Phospholipase B may well contribute to pathogenicity by abetting the fungus in damaging and traversing host cell membranes, processes which likely increase the rapidity of disseminated infection.</text>
</comment>
<dbReference type="Gene3D" id="3.30.300.130">
    <property type="entry name" value="Fe-S cluster assembly (FSCA)"/>
    <property type="match status" value="1"/>
</dbReference>
<dbReference type="SUPFAM" id="SSF110836">
    <property type="entry name" value="Hypothetical protein SAV1430"/>
    <property type="match status" value="1"/>
</dbReference>
<dbReference type="Proteomes" id="UP000790833">
    <property type="component" value="Unassembled WGS sequence"/>
</dbReference>
<dbReference type="InterPro" id="IPR036498">
    <property type="entry name" value="Nfu/NifU_N_sf"/>
</dbReference>
<comment type="catalytic activity">
    <reaction evidence="11">
        <text>a 1-acyl-sn-glycero-3-phosphocholine + H2O = sn-glycerol 3-phosphocholine + a fatty acid + H(+)</text>
        <dbReference type="Rhea" id="RHEA:15177"/>
        <dbReference type="ChEBI" id="CHEBI:15377"/>
        <dbReference type="ChEBI" id="CHEBI:15378"/>
        <dbReference type="ChEBI" id="CHEBI:16870"/>
        <dbReference type="ChEBI" id="CHEBI:28868"/>
        <dbReference type="ChEBI" id="CHEBI:58168"/>
        <dbReference type="EC" id="3.1.1.5"/>
    </reaction>
</comment>
<keyword evidence="7 10" id="KW-0443">Lipid metabolism</keyword>
<dbReference type="Pfam" id="PF08712">
    <property type="entry name" value="Nfu_N"/>
    <property type="match status" value="1"/>
</dbReference>
<evidence type="ECO:0000313" key="13">
    <source>
        <dbReference type="EMBL" id="KAG7191730.1"/>
    </source>
</evidence>
<sequence>MKYSLFTFLLSAGTIVNAFSSTGYAPQAVQCPASNSSFLREGNDISEDEKQWVELRQVKTDEALKHYLERVGMKDLDIDSLFGDKKNKSINLGLAFAGGSYRAMLTGAGQLAALDNRTTHATDYGLGGLLQGATYISALSGGSWLLTSLISQNMTTVEDIIDENNAHLWNLTYYNQLINYTALSSIADLALPLLSGKYDEAFAYLNYWNGTDGIGAEIAAKEAAGFRTTLTDVWSRALARQMFPEKADNYLAGFAFSDLQDWDVFSNQDMPFPIVVAVGRKPGTTVYNMNSTVVEFNPFEMGSFDTSLNTFTNLKYIGTSVDNGYPTNSTCITGFDNSAFVMGTSSSLFNNFINTLTCDTCVSTLSSFYKSALNTVLENLSEQGMDIAQYSPNPFYNSQYATSGNITKNDTLYLMDGGLGGEVIPLSSLMTKERALDVVMAFDYDTTTNVSWPAGLSLINSYERQFTSQGKSSLCPYVPDESTFIHLNLSAKPTFFGCDASNMTELAKDGVVPPLVIYMANRPFEFYSNTSTFKLYYEDAERNGMVANGFDIVSQNNGTIDTEWAACVGCALIRREQERQGVEQSDQCKKCFANYCWDGTTINDPDYTTAFVNFTNTGYTNDDTVFYNKLVTPVEYGVETNSSASSSASSLQAASSSASASALIISRRFLSFKTLPTPNPNALKFISPECEILPLAGKTVEFTSSLQAVHSPLALKMFKIPGVRSIMLGDDFLTVNKQEHLNWANLRPEIIEVLDQFLSTKKEPVVTKEYITKTQNEQELDDSEDLEIVSMIKELIDTRIRPAIQDDGGDIEFRAFDEETGRVFLKLQGACKTCSLSEDTLKHGIEAMLKHYIEEVNEVEQILDPEEEIALKEFEKLEQRLNSKKTDESPPPSL</sequence>
<dbReference type="EC" id="3.1.1.5" evidence="3 11"/>
<dbReference type="PANTHER" id="PTHR10728">
    <property type="entry name" value="CYTOSOLIC PHOSPHOLIPASE A2"/>
    <property type="match status" value="1"/>
</dbReference>
<dbReference type="SUPFAM" id="SSF117916">
    <property type="entry name" value="Fe-S cluster assembly (FSCA) domain-like"/>
    <property type="match status" value="1"/>
</dbReference>
<reference evidence="13" key="1">
    <citation type="submission" date="2021-03" db="EMBL/GenBank/DDBJ databases">
        <authorList>
            <person name="Palmer J.M."/>
        </authorList>
    </citation>
    <scope>NUCLEOTIDE SEQUENCE</scope>
    <source>
        <strain evidence="13">ARV_011</strain>
    </source>
</reference>
<dbReference type="GO" id="GO:0004623">
    <property type="term" value="F:phospholipase A2 activity"/>
    <property type="evidence" value="ECO:0007669"/>
    <property type="project" value="TreeGrafter"/>
</dbReference>
<dbReference type="GO" id="GO:0046475">
    <property type="term" value="P:glycerophospholipid catabolic process"/>
    <property type="evidence" value="ECO:0007669"/>
    <property type="project" value="TreeGrafter"/>
</dbReference>
<dbReference type="GO" id="GO:0005783">
    <property type="term" value="C:endoplasmic reticulum"/>
    <property type="evidence" value="ECO:0007669"/>
    <property type="project" value="TreeGrafter"/>
</dbReference>
<dbReference type="InterPro" id="IPR001075">
    <property type="entry name" value="NIF_FeS_clus_asmbl_NifU_C"/>
</dbReference>
<evidence type="ECO:0000259" key="12">
    <source>
        <dbReference type="PROSITE" id="PS51210"/>
    </source>
</evidence>
<dbReference type="GO" id="GO:0051536">
    <property type="term" value="F:iron-sulfur cluster binding"/>
    <property type="evidence" value="ECO:0007669"/>
    <property type="project" value="InterPro"/>
</dbReference>
<dbReference type="GO" id="GO:0005506">
    <property type="term" value="F:iron ion binding"/>
    <property type="evidence" value="ECO:0007669"/>
    <property type="project" value="InterPro"/>
</dbReference>
<gene>
    <name evidence="13" type="ORF">KQ657_002866</name>
</gene>
<evidence type="ECO:0000256" key="9">
    <source>
        <dbReference type="ARBA" id="ARBA00059407"/>
    </source>
</evidence>
<dbReference type="SMART" id="SM00022">
    <property type="entry name" value="PLAc"/>
    <property type="match status" value="1"/>
</dbReference>
<evidence type="ECO:0000256" key="11">
    <source>
        <dbReference type="RuleBase" id="RU362103"/>
    </source>
</evidence>
<keyword evidence="6 10" id="KW-0442">Lipid degradation</keyword>
<dbReference type="Gene3D" id="3.30.1370.70">
    <property type="entry name" value="Scaffold protein Nfu/NifU, N-terminal domain"/>
    <property type="match status" value="1"/>
</dbReference>
<name>A0A9P7V5V2_9ASCO</name>
<dbReference type="GO" id="GO:0004622">
    <property type="term" value="F:phosphatidylcholine lysophospholipase activity"/>
    <property type="evidence" value="ECO:0007669"/>
    <property type="project" value="UniProtKB-EC"/>
</dbReference>
<evidence type="ECO:0000313" key="14">
    <source>
        <dbReference type="Proteomes" id="UP000790833"/>
    </source>
</evidence>
<dbReference type="PROSITE" id="PS51210">
    <property type="entry name" value="PLA2C"/>
    <property type="match status" value="1"/>
</dbReference>
<evidence type="ECO:0000256" key="7">
    <source>
        <dbReference type="ARBA" id="ARBA00023098"/>
    </source>
</evidence>
<dbReference type="InterPro" id="IPR002642">
    <property type="entry name" value="LysoPLipase_cat_dom"/>
</dbReference>